<dbReference type="EMBL" id="CP014223">
    <property type="protein sequence ID" value="AMJ40374.1"/>
    <property type="molecule type" value="Genomic_DNA"/>
</dbReference>
<dbReference type="InterPro" id="IPR009636">
    <property type="entry name" value="SCAF"/>
</dbReference>
<dbReference type="KEGG" id="cpro:CPRO_07730"/>
<reference evidence="3" key="2">
    <citation type="submission" date="2016-01" db="EMBL/GenBank/DDBJ databases">
        <authorList>
            <person name="Poehlein A."/>
            <person name="Schlien K."/>
            <person name="Gottschalk G."/>
            <person name="Buckel W."/>
            <person name="Daniel R."/>
        </authorList>
    </citation>
    <scope>NUCLEOTIDE SEQUENCE [LARGE SCALE GENOMIC DNA]</scope>
    <source>
        <strain evidence="3">X2</strain>
    </source>
</reference>
<name>A0A0X8VCJ3_ANAPI</name>
<dbReference type="RefSeq" id="WP_066048002.1">
    <property type="nucleotide sequence ID" value="NZ_CP014223.1"/>
</dbReference>
<protein>
    <submittedName>
        <fullName evidence="2">Phage minor structural protein GP20</fullName>
    </submittedName>
</protein>
<dbReference type="Proteomes" id="UP000184204">
    <property type="component" value="Unassembled WGS sequence"/>
</dbReference>
<dbReference type="Pfam" id="PF06810">
    <property type="entry name" value="Phage_scaffold"/>
    <property type="match status" value="1"/>
</dbReference>
<organism evidence="2 4">
    <name type="scientific">Anaerotignum propionicum DSM 1682</name>
    <dbReference type="NCBI Taxonomy" id="991789"/>
    <lineage>
        <taxon>Bacteria</taxon>
        <taxon>Bacillati</taxon>
        <taxon>Bacillota</taxon>
        <taxon>Clostridia</taxon>
        <taxon>Lachnospirales</taxon>
        <taxon>Anaerotignaceae</taxon>
        <taxon>Anaerotignum</taxon>
    </lineage>
</organism>
<reference evidence="4" key="4">
    <citation type="submission" date="2016-11" db="EMBL/GenBank/DDBJ databases">
        <authorList>
            <person name="Jaros S."/>
            <person name="Januszkiewicz K."/>
            <person name="Wedrychowicz H."/>
        </authorList>
    </citation>
    <scope>NUCLEOTIDE SEQUENCE [LARGE SCALE GENOMIC DNA]</scope>
    <source>
        <strain evidence="4">DSM 1682</strain>
    </source>
</reference>
<evidence type="ECO:0000313" key="3">
    <source>
        <dbReference type="Proteomes" id="UP000068026"/>
    </source>
</evidence>
<sequence>MKRDFLEGMGLSKENVDSIMAENGKDIKAVQDELTTANTTITTLKNTVAKFDGVDIEKLKGDAATWEKKYNDDIHALKLNSALETALVGAKVRDAKAVKPFLNMELIKLDGDKLLGFEEQLKSVKETKGFLFEEDIKPAFKTGIKQSGTDGGNDKKEEANAALRAAFGKGE</sequence>
<evidence type="ECO:0000313" key="1">
    <source>
        <dbReference type="EMBL" id="AMJ40374.1"/>
    </source>
</evidence>
<reference evidence="2" key="3">
    <citation type="submission" date="2016-11" db="EMBL/GenBank/DDBJ databases">
        <authorList>
            <person name="Varghese N."/>
            <person name="Submissions S."/>
        </authorList>
    </citation>
    <scope>NUCLEOTIDE SEQUENCE</scope>
    <source>
        <strain evidence="2">DSM 1682</strain>
    </source>
</reference>
<evidence type="ECO:0000313" key="4">
    <source>
        <dbReference type="Proteomes" id="UP000184204"/>
    </source>
</evidence>
<accession>A0A0X8VCJ3</accession>
<dbReference type="AlphaFoldDB" id="A0A0X8VCJ3"/>
<dbReference type="OrthoDB" id="2067520at2"/>
<reference evidence="1 3" key="1">
    <citation type="journal article" date="2016" name="Genome Announc.">
        <title>Complete Genome Sequence of the Amino Acid-Fermenting Clostridium propionicum X2 (DSM 1682).</title>
        <authorList>
            <person name="Poehlein A."/>
            <person name="Schlien K."/>
            <person name="Chowdhury N.P."/>
            <person name="Gottschalk G."/>
            <person name="Buckel W."/>
            <person name="Daniel R."/>
        </authorList>
    </citation>
    <scope>NUCLEOTIDE SEQUENCE [LARGE SCALE GENOMIC DNA]</scope>
    <source>
        <strain evidence="1 3">X2</strain>
    </source>
</reference>
<gene>
    <name evidence="1" type="ORF">CPRO_07730</name>
    <name evidence="2" type="ORF">SAMN02745151_00707</name>
</gene>
<dbReference type="Proteomes" id="UP000068026">
    <property type="component" value="Chromosome"/>
</dbReference>
<dbReference type="EMBL" id="FQUA01000002">
    <property type="protein sequence ID" value="SHE43814.1"/>
    <property type="molecule type" value="Genomic_DNA"/>
</dbReference>
<keyword evidence="3" id="KW-1185">Reference proteome</keyword>
<evidence type="ECO:0000313" key="2">
    <source>
        <dbReference type="EMBL" id="SHE43814.1"/>
    </source>
</evidence>
<proteinExistence type="predicted"/>